<proteinExistence type="predicted"/>
<protein>
    <submittedName>
        <fullName evidence="2">Uncharacterized protein</fullName>
    </submittedName>
</protein>
<gene>
    <name evidence="2" type="ORF">SARC_08100</name>
</gene>
<dbReference type="AlphaFoldDB" id="A0A0L0FSD5"/>
<dbReference type="RefSeq" id="XP_014153408.1">
    <property type="nucleotide sequence ID" value="XM_014297933.1"/>
</dbReference>
<accession>A0A0L0FSD5</accession>
<feature type="region of interest" description="Disordered" evidence="1">
    <location>
        <begin position="1"/>
        <end position="25"/>
    </location>
</feature>
<evidence type="ECO:0000313" key="2">
    <source>
        <dbReference type="EMBL" id="KNC79506.1"/>
    </source>
</evidence>
<keyword evidence="3" id="KW-1185">Reference proteome</keyword>
<organism evidence="2 3">
    <name type="scientific">Sphaeroforma arctica JP610</name>
    <dbReference type="NCBI Taxonomy" id="667725"/>
    <lineage>
        <taxon>Eukaryota</taxon>
        <taxon>Ichthyosporea</taxon>
        <taxon>Ichthyophonida</taxon>
        <taxon>Sphaeroforma</taxon>
    </lineage>
</organism>
<sequence length="256" mass="29204">MVRHANTQRGGKRDGKHFTNANKNNKNVITTRTKVILNNRNKRTAGKIAKASTKSGANPSGDSVWNRIHLTPESIEQLGDTTKALALLNRSVSLAVTTKTTTTGGKNTGYSILAKEHQEVSRVGGDPSWIDPLMMDLAQAICISESFKGKANKPPMLERRVKELYGQARARKYTGIEDKVTMYKTLYLMRQQTKSREHEKCLSRLLHWEKMTVNEFFQYMEPEFMIARETVDYIRACHVADRDNYKRWEAIRRGAQ</sequence>
<evidence type="ECO:0000313" key="3">
    <source>
        <dbReference type="Proteomes" id="UP000054560"/>
    </source>
</evidence>
<reference evidence="2 3" key="1">
    <citation type="submission" date="2011-02" db="EMBL/GenBank/DDBJ databases">
        <title>The Genome Sequence of Sphaeroforma arctica JP610.</title>
        <authorList>
            <consortium name="The Broad Institute Genome Sequencing Platform"/>
            <person name="Russ C."/>
            <person name="Cuomo C."/>
            <person name="Young S.K."/>
            <person name="Zeng Q."/>
            <person name="Gargeya S."/>
            <person name="Alvarado L."/>
            <person name="Berlin A."/>
            <person name="Chapman S.B."/>
            <person name="Chen Z."/>
            <person name="Freedman E."/>
            <person name="Gellesch M."/>
            <person name="Goldberg J."/>
            <person name="Griggs A."/>
            <person name="Gujja S."/>
            <person name="Heilman E."/>
            <person name="Heiman D."/>
            <person name="Howarth C."/>
            <person name="Mehta T."/>
            <person name="Neiman D."/>
            <person name="Pearson M."/>
            <person name="Roberts A."/>
            <person name="Saif S."/>
            <person name="Shea T."/>
            <person name="Shenoy N."/>
            <person name="Sisk P."/>
            <person name="Stolte C."/>
            <person name="Sykes S."/>
            <person name="White J."/>
            <person name="Yandava C."/>
            <person name="Burger G."/>
            <person name="Gray M.W."/>
            <person name="Holland P.W.H."/>
            <person name="King N."/>
            <person name="Lang F.B.F."/>
            <person name="Roger A.J."/>
            <person name="Ruiz-Trillo I."/>
            <person name="Haas B."/>
            <person name="Nusbaum C."/>
            <person name="Birren B."/>
        </authorList>
    </citation>
    <scope>NUCLEOTIDE SEQUENCE [LARGE SCALE GENOMIC DNA]</scope>
    <source>
        <strain evidence="2 3">JP610</strain>
    </source>
</reference>
<dbReference type="EMBL" id="KQ242293">
    <property type="protein sequence ID" value="KNC79506.1"/>
    <property type="molecule type" value="Genomic_DNA"/>
</dbReference>
<evidence type="ECO:0000256" key="1">
    <source>
        <dbReference type="SAM" id="MobiDB-lite"/>
    </source>
</evidence>
<dbReference type="Proteomes" id="UP000054560">
    <property type="component" value="Unassembled WGS sequence"/>
</dbReference>
<dbReference type="GeneID" id="25908604"/>
<name>A0A0L0FSD5_9EUKA</name>